<name>A0A291T923_9FIRM</name>
<dbReference type="Proteomes" id="UP000223709">
    <property type="component" value="Chromosome"/>
</dbReference>
<dbReference type="AlphaFoldDB" id="A0A291T923"/>
<dbReference type="InterPro" id="IPR013332">
    <property type="entry name" value="KPR_N"/>
</dbReference>
<feature type="domain" description="Ketopantoate reductase N-terminal" evidence="1">
    <location>
        <begin position="3"/>
        <end position="148"/>
    </location>
</feature>
<dbReference type="RefSeq" id="WP_098923128.1">
    <property type="nucleotide sequence ID" value="NZ_CP023819.1"/>
</dbReference>
<gene>
    <name evidence="2" type="ORF">CRH10_04640</name>
</gene>
<dbReference type="Pfam" id="PF02558">
    <property type="entry name" value="ApbA"/>
    <property type="match status" value="1"/>
</dbReference>
<organism evidence="2 3">
    <name type="scientific">Faecalibacterium prausnitzii</name>
    <dbReference type="NCBI Taxonomy" id="853"/>
    <lineage>
        <taxon>Bacteria</taxon>
        <taxon>Bacillati</taxon>
        <taxon>Bacillota</taxon>
        <taxon>Clostridia</taxon>
        <taxon>Eubacteriales</taxon>
        <taxon>Oscillospiraceae</taxon>
        <taxon>Faecalibacterium</taxon>
    </lineage>
</organism>
<dbReference type="SUPFAM" id="SSF51735">
    <property type="entry name" value="NAD(P)-binding Rossmann-fold domains"/>
    <property type="match status" value="1"/>
</dbReference>
<sequence length="308" mass="34314">MKILVYGAGVLGCNLARNLLRAGKDVTLLARGNWAAEIKQNGLRIKDKFSLRTSVSRIPVVTELAPDAMYDVIFVVLRYTQLDSALDTLRANRTKNIVFVGNNVQARALAAALPEKNVLFAFALSAGHREADRVVSIDLKKITIGQLPGTISNKQLIGRIFHGTKYKVVYEPNMEDYLLCHAAFVMPAAFACYKTDGDLKMLRGDTAYLNRVLDANIEGYRAIRDAGHTILPKEDADFEGEKYRKTCLRFFKLMCATSLGKLCASDHAMNAIDEMSALNRDLKKFFDEHGAVYPVWQALEAEAGRYLQ</sequence>
<accession>A0A291T923</accession>
<proteinExistence type="predicted"/>
<dbReference type="EMBL" id="CP023819">
    <property type="protein sequence ID" value="ATL89639.1"/>
    <property type="molecule type" value="Genomic_DNA"/>
</dbReference>
<protein>
    <submittedName>
        <fullName evidence="2">Ketopantoate reductase</fullName>
    </submittedName>
</protein>
<dbReference type="InterPro" id="IPR036291">
    <property type="entry name" value="NAD(P)-bd_dom_sf"/>
</dbReference>
<reference evidence="2 3" key="1">
    <citation type="submission" date="2017-10" db="EMBL/GenBank/DDBJ databases">
        <title>Complete Genome Sequence of Faecalibacterium prausnitzii isolated from the gut of healthy adult Indian.</title>
        <authorList>
            <person name="Bag S."/>
            <person name="Ghosh T.S."/>
            <person name="Das B."/>
        </authorList>
    </citation>
    <scope>NUCLEOTIDE SEQUENCE [LARGE SCALE GENOMIC DNA]</scope>
    <source>
        <strain evidence="2 3">Indica</strain>
    </source>
</reference>
<evidence type="ECO:0000259" key="1">
    <source>
        <dbReference type="Pfam" id="PF02558"/>
    </source>
</evidence>
<evidence type="ECO:0000313" key="3">
    <source>
        <dbReference type="Proteomes" id="UP000223709"/>
    </source>
</evidence>
<evidence type="ECO:0000313" key="2">
    <source>
        <dbReference type="EMBL" id="ATL89639.1"/>
    </source>
</evidence>
<dbReference type="Gene3D" id="3.40.50.720">
    <property type="entry name" value="NAD(P)-binding Rossmann-like Domain"/>
    <property type="match status" value="1"/>
</dbReference>